<dbReference type="OrthoDB" id="738872at2"/>
<dbReference type="PANTHER" id="PTHR30273">
    <property type="entry name" value="PERIPLASMIC SIGNAL SENSOR AND SIGMA FACTOR ACTIVATOR FECR-RELATED"/>
    <property type="match status" value="1"/>
</dbReference>
<evidence type="ECO:0008006" key="5">
    <source>
        <dbReference type="Google" id="ProtNLM"/>
    </source>
</evidence>
<feature type="domain" description="FecR protein" evidence="1">
    <location>
        <begin position="135"/>
        <end position="226"/>
    </location>
</feature>
<dbReference type="Pfam" id="PF16344">
    <property type="entry name" value="FecR_C"/>
    <property type="match status" value="1"/>
</dbReference>
<protein>
    <recommendedName>
        <fullName evidence="5">FecR protein domain-containing protein</fullName>
    </recommendedName>
</protein>
<dbReference type="Gene3D" id="3.55.50.30">
    <property type="match status" value="1"/>
</dbReference>
<name>A0A1V9E9F4_9BACT</name>
<evidence type="ECO:0000313" key="3">
    <source>
        <dbReference type="EMBL" id="OQP42721.1"/>
    </source>
</evidence>
<sequence length="343" mass="38975">MQQQPVDKTLLRLYLNGQCTQEQLAIIQQYLYDPAYQESLRELMLMDWQQVAGETFMPEEPPVDDYQQFLALVEPAAAIPVKETKGKLMPLRRWWQVAAAVFIGTIGWIGWQWQQNEKHQQLVKREHEWVQFHNGAGKRTMIVLPDSSQVYLNAVSSLQYNKNFGITNRNLLLEGEAYFIVKHGWKQPFSVRSGSISTVDIGTAFNIRYRGTDPIVKVAVAEGAVNVLDHNQPQGGLLSLLTKQHQLDFDARTRHAIVHALPDTEPVAGWRQGILAFHKQSLKEVAAELERYYDIHIRFAQPRTADILITTTIHNATAAEALNVISITTGVVVEKTEKEVLIK</sequence>
<dbReference type="PIRSF" id="PIRSF018266">
    <property type="entry name" value="FecR"/>
    <property type="match status" value="1"/>
</dbReference>
<dbReference type="RefSeq" id="WP_081203136.1">
    <property type="nucleotide sequence ID" value="NZ_FOCZ01000005.1"/>
</dbReference>
<feature type="domain" description="Protein FecR C-terminal" evidence="2">
    <location>
        <begin position="275"/>
        <end position="342"/>
    </location>
</feature>
<dbReference type="InterPro" id="IPR012373">
    <property type="entry name" value="Ferrdict_sens_TM"/>
</dbReference>
<dbReference type="InterPro" id="IPR032508">
    <property type="entry name" value="FecR_C"/>
</dbReference>
<dbReference type="PANTHER" id="PTHR30273:SF2">
    <property type="entry name" value="PROTEIN FECR"/>
    <property type="match status" value="1"/>
</dbReference>
<dbReference type="EMBL" id="LVXG01000056">
    <property type="protein sequence ID" value="OQP42721.1"/>
    <property type="molecule type" value="Genomic_DNA"/>
</dbReference>
<dbReference type="Gene3D" id="2.60.120.1440">
    <property type="match status" value="1"/>
</dbReference>
<reference evidence="4" key="1">
    <citation type="submission" date="2016-04" db="EMBL/GenBank/DDBJ databases">
        <authorList>
            <person name="Chen L."/>
            <person name="Zhuang W."/>
            <person name="Wang G."/>
        </authorList>
    </citation>
    <scope>NUCLEOTIDE SEQUENCE [LARGE SCALE GENOMIC DNA]</scope>
    <source>
        <strain evidence="4">17621</strain>
    </source>
</reference>
<evidence type="ECO:0000259" key="2">
    <source>
        <dbReference type="Pfam" id="PF16344"/>
    </source>
</evidence>
<dbReference type="Proteomes" id="UP000192610">
    <property type="component" value="Unassembled WGS sequence"/>
</dbReference>
<evidence type="ECO:0000259" key="1">
    <source>
        <dbReference type="Pfam" id="PF04773"/>
    </source>
</evidence>
<dbReference type="STRING" id="354355.SAMN05660816_02902"/>
<evidence type="ECO:0000313" key="4">
    <source>
        <dbReference type="Proteomes" id="UP000192610"/>
    </source>
</evidence>
<keyword evidence="4" id="KW-1185">Reference proteome</keyword>
<organism evidence="3 4">
    <name type="scientific">Niastella yeongjuensis</name>
    <dbReference type="NCBI Taxonomy" id="354355"/>
    <lineage>
        <taxon>Bacteria</taxon>
        <taxon>Pseudomonadati</taxon>
        <taxon>Bacteroidota</taxon>
        <taxon>Chitinophagia</taxon>
        <taxon>Chitinophagales</taxon>
        <taxon>Chitinophagaceae</taxon>
        <taxon>Niastella</taxon>
    </lineage>
</organism>
<dbReference type="GO" id="GO:0016989">
    <property type="term" value="F:sigma factor antagonist activity"/>
    <property type="evidence" value="ECO:0007669"/>
    <property type="project" value="TreeGrafter"/>
</dbReference>
<accession>A0A1V9E9F4</accession>
<comment type="caution">
    <text evidence="3">The sequence shown here is derived from an EMBL/GenBank/DDBJ whole genome shotgun (WGS) entry which is preliminary data.</text>
</comment>
<dbReference type="AlphaFoldDB" id="A0A1V9E9F4"/>
<dbReference type="InterPro" id="IPR006860">
    <property type="entry name" value="FecR"/>
</dbReference>
<proteinExistence type="predicted"/>
<gene>
    <name evidence="3" type="ORF">A4H97_11175</name>
</gene>
<dbReference type="Pfam" id="PF04773">
    <property type="entry name" value="FecR"/>
    <property type="match status" value="1"/>
</dbReference>